<dbReference type="EMBL" id="CP046639">
    <property type="protein sequence ID" value="QLL67157.1"/>
    <property type="molecule type" value="Genomic_DNA"/>
</dbReference>
<sequence>MILRIIPDGVNFNFVKWGKVALIMSVLLTLGSLVLIYVRGINLGTDFAGGVVVDFQVADTSVDAERVKCVLASAGLGSVSVQNFGEDPQEFMVVFKGGASSGSHVAVDKVKGALGELGEISYKKVDYVGAQIGLAQVKEGIIAVLGSLLCMFFYLCLRFRWQFAVGGVSALMHDVIITMGMISATGLEFSLPVMAAILMVIGYSVNDSVVIYDRVRELMVRSETKDMVQIVNTGINTTLSRTLLTSGTTMLAALPLMLLCEGAVQDLGIIAFFGVVVGTYSSIFVSTIPFIGSIQRALQLRNRSSQT</sequence>
<keyword evidence="3 9" id="KW-1003">Cell membrane</keyword>
<dbReference type="HAMAP" id="MF_01464_B">
    <property type="entry name" value="SecF_B"/>
    <property type="match status" value="1"/>
</dbReference>
<comment type="subunit">
    <text evidence="9">Forms a complex with SecD. Part of the essential Sec protein translocation apparatus which comprises SecA, SecYEG and auxiliary proteins SecDF-YajC and YidC.</text>
</comment>
<dbReference type="NCBIfam" id="TIGR00966">
    <property type="entry name" value="transloc_SecF"/>
    <property type="match status" value="1"/>
</dbReference>
<protein>
    <recommendedName>
        <fullName evidence="9">Protein-export membrane protein SecF</fullName>
    </recommendedName>
</protein>
<dbReference type="GO" id="GO:0065002">
    <property type="term" value="P:intracellular protein transmembrane transport"/>
    <property type="evidence" value="ECO:0007669"/>
    <property type="project" value="UniProtKB-UniRule"/>
</dbReference>
<keyword evidence="6 9" id="KW-1133">Transmembrane helix</keyword>
<comment type="function">
    <text evidence="9">Part of the Sec protein translocase complex. Interacts with the SecYEG preprotein conducting channel. SecDF uses the proton motive force (PMF) to complete protein translocation after the ATP-dependent function of SecA.</text>
</comment>
<dbReference type="InterPro" id="IPR055344">
    <property type="entry name" value="SecD_SecF_C_bact"/>
</dbReference>
<dbReference type="SUPFAM" id="SSF82866">
    <property type="entry name" value="Multidrug efflux transporter AcrB transmembrane domain"/>
    <property type="match status" value="1"/>
</dbReference>
<keyword evidence="8 9" id="KW-0472">Membrane</keyword>
<evidence type="ECO:0000259" key="10">
    <source>
        <dbReference type="Pfam" id="PF02355"/>
    </source>
</evidence>
<evidence type="ECO:0000256" key="2">
    <source>
        <dbReference type="ARBA" id="ARBA00022448"/>
    </source>
</evidence>
<evidence type="ECO:0000256" key="3">
    <source>
        <dbReference type="ARBA" id="ARBA00022475"/>
    </source>
</evidence>
<dbReference type="InterPro" id="IPR022646">
    <property type="entry name" value="SecD/SecF_CS"/>
</dbReference>
<keyword evidence="5 9" id="KW-0653">Protein transport</keyword>
<dbReference type="InterPro" id="IPR022645">
    <property type="entry name" value="SecD/SecF_bac"/>
</dbReference>
<gene>
    <name evidence="9 11" type="primary">secF</name>
    <name evidence="11" type="ORF">O998_05725</name>
</gene>
<dbReference type="InterPro" id="IPR005665">
    <property type="entry name" value="SecF_bac"/>
</dbReference>
<feature type="transmembrane region" description="Helical" evidence="9">
    <location>
        <begin position="189"/>
        <end position="212"/>
    </location>
</feature>
<feature type="domain" description="Protein export membrane protein SecD/SecF C-terminal" evidence="10">
    <location>
        <begin position="118"/>
        <end position="287"/>
    </location>
</feature>
<dbReference type="GO" id="GO:0006605">
    <property type="term" value="P:protein targeting"/>
    <property type="evidence" value="ECO:0007669"/>
    <property type="project" value="UniProtKB-UniRule"/>
</dbReference>
<dbReference type="PANTHER" id="PTHR30081">
    <property type="entry name" value="PROTEIN-EXPORT MEMBRANE PROTEIN SEC"/>
    <property type="match status" value="1"/>
</dbReference>
<dbReference type="Pfam" id="PF02355">
    <property type="entry name" value="SecD_SecF_C"/>
    <property type="match status" value="1"/>
</dbReference>
<feature type="transmembrane region" description="Helical" evidence="9">
    <location>
        <begin position="140"/>
        <end position="157"/>
    </location>
</feature>
<dbReference type="GO" id="GO:0043952">
    <property type="term" value="P:protein transport by the Sec complex"/>
    <property type="evidence" value="ECO:0007669"/>
    <property type="project" value="UniProtKB-UniRule"/>
</dbReference>
<evidence type="ECO:0000313" key="12">
    <source>
        <dbReference type="Proteomes" id="UP000510938"/>
    </source>
</evidence>
<organism evidence="11 12">
    <name type="scientific">Anaplasma phagocytophilum str. Norway variant1</name>
    <dbReference type="NCBI Taxonomy" id="1392506"/>
    <lineage>
        <taxon>Bacteria</taxon>
        <taxon>Pseudomonadati</taxon>
        <taxon>Pseudomonadota</taxon>
        <taxon>Alphaproteobacteria</taxon>
        <taxon>Rickettsiales</taxon>
        <taxon>Anaplasmataceae</taxon>
        <taxon>Anaplasma</taxon>
        <taxon>phagocytophilum group</taxon>
    </lineage>
</organism>
<evidence type="ECO:0000256" key="6">
    <source>
        <dbReference type="ARBA" id="ARBA00022989"/>
    </source>
</evidence>
<feature type="transmembrane region" description="Helical" evidence="9">
    <location>
        <begin position="20"/>
        <end position="38"/>
    </location>
</feature>
<keyword evidence="7 9" id="KW-0811">Translocation</keyword>
<accession>A0A7H9E088</accession>
<dbReference type="Pfam" id="PF07549">
    <property type="entry name" value="Sec_GG"/>
    <property type="match status" value="1"/>
</dbReference>
<reference evidence="11 12" key="1">
    <citation type="submission" date="2019-12" db="EMBL/GenBank/DDBJ databases">
        <title>A sheep strain of Anaplasma phagocytophilum contains multiple genomes.</title>
        <authorList>
            <person name="Barbet A.F."/>
            <person name="Crosby F.L."/>
            <person name="Eskeland S."/>
            <person name="Stuen S."/>
            <person name="Granquist E.G."/>
            <person name="Munderloh U.G."/>
        </authorList>
    </citation>
    <scope>NUCLEOTIDE SEQUENCE [LARGE SCALE GENOMIC DNA]</scope>
    <source>
        <strain evidence="11 12">Norway Variant 1</strain>
    </source>
</reference>
<feature type="transmembrane region" description="Helical" evidence="9">
    <location>
        <begin position="164"/>
        <end position="183"/>
    </location>
</feature>
<comment type="similarity">
    <text evidence="9">Belongs to the SecD/SecF family. SecF subfamily.</text>
</comment>
<comment type="subcellular location">
    <subcellularLocation>
        <location evidence="1 9">Cell membrane</location>
        <topology evidence="1 9">Multi-pass membrane protein</topology>
    </subcellularLocation>
</comment>
<evidence type="ECO:0000256" key="4">
    <source>
        <dbReference type="ARBA" id="ARBA00022692"/>
    </source>
</evidence>
<dbReference type="PRINTS" id="PR01755">
    <property type="entry name" value="SECFTRNLCASE"/>
</dbReference>
<feature type="transmembrane region" description="Helical" evidence="9">
    <location>
        <begin position="243"/>
        <end position="264"/>
    </location>
</feature>
<evidence type="ECO:0000256" key="1">
    <source>
        <dbReference type="ARBA" id="ARBA00004651"/>
    </source>
</evidence>
<dbReference type="AlphaFoldDB" id="A0A7H9E088"/>
<dbReference type="Proteomes" id="UP000510938">
    <property type="component" value="Chromosome"/>
</dbReference>
<proteinExistence type="inferred from homology"/>
<dbReference type="GO" id="GO:0005886">
    <property type="term" value="C:plasma membrane"/>
    <property type="evidence" value="ECO:0007669"/>
    <property type="project" value="UniProtKB-SubCell"/>
</dbReference>
<keyword evidence="4 9" id="KW-0812">Transmembrane</keyword>
<dbReference type="InterPro" id="IPR048634">
    <property type="entry name" value="SecD_SecF_C"/>
</dbReference>
<feature type="transmembrane region" description="Helical" evidence="9">
    <location>
        <begin position="270"/>
        <end position="294"/>
    </location>
</feature>
<dbReference type="InterPro" id="IPR022813">
    <property type="entry name" value="SecD/SecF_arch_bac"/>
</dbReference>
<dbReference type="GO" id="GO:0015450">
    <property type="term" value="F:protein-transporting ATPase activity"/>
    <property type="evidence" value="ECO:0007669"/>
    <property type="project" value="InterPro"/>
</dbReference>
<evidence type="ECO:0000313" key="11">
    <source>
        <dbReference type="EMBL" id="QLL67157.1"/>
    </source>
</evidence>
<dbReference type="NCBIfam" id="TIGR00916">
    <property type="entry name" value="2A0604s01"/>
    <property type="match status" value="1"/>
</dbReference>
<evidence type="ECO:0000256" key="8">
    <source>
        <dbReference type="ARBA" id="ARBA00023136"/>
    </source>
</evidence>
<dbReference type="RefSeq" id="WP_180843618.1">
    <property type="nucleotide sequence ID" value="NZ_CP046639.1"/>
</dbReference>
<keyword evidence="2 9" id="KW-0813">Transport</keyword>
<evidence type="ECO:0000256" key="9">
    <source>
        <dbReference type="HAMAP-Rule" id="MF_01464"/>
    </source>
</evidence>
<dbReference type="Gene3D" id="1.20.1640.10">
    <property type="entry name" value="Multidrug efflux transporter AcrB transmembrane domain"/>
    <property type="match status" value="1"/>
</dbReference>
<evidence type="ECO:0000256" key="7">
    <source>
        <dbReference type="ARBA" id="ARBA00023010"/>
    </source>
</evidence>
<name>A0A7H9E088_ANAPH</name>
<evidence type="ECO:0000256" key="5">
    <source>
        <dbReference type="ARBA" id="ARBA00022927"/>
    </source>
</evidence>
<dbReference type="PANTHER" id="PTHR30081:SF8">
    <property type="entry name" value="PROTEIN TRANSLOCASE SUBUNIT SECF"/>
    <property type="match status" value="1"/>
</dbReference>